<dbReference type="GO" id="GO:0005634">
    <property type="term" value="C:nucleus"/>
    <property type="evidence" value="ECO:0007669"/>
    <property type="project" value="UniProtKB-SubCell"/>
</dbReference>
<feature type="domain" description="CCHC FOG-type" evidence="15">
    <location>
        <begin position="897"/>
        <end position="930"/>
    </location>
</feature>
<dbReference type="PROSITE" id="PS51810">
    <property type="entry name" value="ZF_CCHC_FOG"/>
    <property type="match status" value="4"/>
</dbReference>
<evidence type="ECO:0000256" key="8">
    <source>
        <dbReference type="ARBA" id="ARBA00023125"/>
    </source>
</evidence>
<evidence type="ECO:0000256" key="4">
    <source>
        <dbReference type="ARBA" id="ARBA00022737"/>
    </source>
</evidence>
<evidence type="ECO:0000256" key="7">
    <source>
        <dbReference type="ARBA" id="ARBA00023015"/>
    </source>
</evidence>
<feature type="region of interest" description="Disordered" evidence="13">
    <location>
        <begin position="1185"/>
        <end position="1222"/>
    </location>
</feature>
<dbReference type="InterPro" id="IPR034731">
    <property type="entry name" value="Znf_CCHC_FOG"/>
</dbReference>
<feature type="compositionally biased region" description="Basic and acidic residues" evidence="13">
    <location>
        <begin position="1137"/>
        <end position="1147"/>
    </location>
</feature>
<keyword evidence="6" id="KW-0862">Zinc</keyword>
<sequence length="1308" mass="145475">MLKPAFVTLRKYVACLQPPSWVTLSEFFDRLQKEEIDGVSCTCLTADISQHSRHVLKPREHSLLKTNSILIIQLVTIGVLYSPSEQVNGGAFSAIAGLFENGIEEETATDEKEEEEQCGEEDKLYFSDSENSSSKDEEHLRNGDLCGGVKIEHQEGEEREDRVQSDLLISGQWDGPNELKVVCEGGERRIYSCQALILGTTWGPFPGKIEPVTGGNEKVSLVVTGAPRWLMDITWVSAEDEKCNCSVYSRANKKVITREPLTADYLSPSKAAPSSSPDYASQASVCGSPRTRVLLSLASTCLPLPFPLSPHRIDQPNLLMFQKERGYQHGCPPAINESLPLLFTLYLQTGAPAYSTYLEISEGPGVQGRWQRGDTQKLCKGGPLGNECSRGTEAFWDAVKQRCDLWRASSRCLTHAAALYLSSTEGRVWCSTTKNIFERDELAACVVDFQSPAQPPYGPGMYPSRQLDAIQLLPQQEAMASILPNAIINKDIFPCKTCGIWFRSERNLQAHLMYYCSGRQREPEVVADQNANSAQQMLRNCTYPHCDMSFAGSHALEMHLSTHHSVKSDETSPGGNLKCTICNYSAETLMALQHHIISHLSKTGLRCSHCQFSFQSPRDIAKHQELHGHSEAISNNFIKEDKAENTLNLITKSPRKIIGFTNIISDLKESSGQHNSCQNSDPESMQISQQNKCDGISGKKSNLSQSRVKSEPSSPRLASSPIQHHLPPAFSLPPLIPHIPFSQDITVGPQASEILAKMSELVHRRLHHGGNAYPPVMYNTLLPKGASCFECSISFNNLDNYLVHKKHYCNSRWENTRKTQEFPGLLEKQAGNTSPKIGDNLAIMLNASYSSEWKGQETKTFNPISSGKTTEELSVKVNNASGAHEMPNGMPPDPQTETDPSHTTCDACKITFSRHETYMVHKQFYCATRHDPQVRRANNKGPANQKAVRPRKRRKAYELATPEQEHISPMGMPPFFGMPSIGGSQMSKDTLDSLKDHQRYTMIQGLVPKYPEASLTAAKSTLVSKCNTTLIEESEAPIDLSKKCSPTFGNSSDSPKRLLDYHECVVCKISFNKVEDYLKHKQSSCPGTNLHSIASQNKGLKKGSPRYTTNLLDHTLFERQGPQVKIEIQMADTQACKEDQLTPRKADTTSQLFDGYPSPAKKSRPNEQIWPYYEIKATDYATGMLGSQSEQRQSPNEGSEGEKDQTMPDGSANNNPRMSSGFKDLMEDVENDSHTPESHLDESCNESTALMPSLKIEEDSSSFKKVLNGSILSNIKYCRPCDIKFNNLSNFITHKKFYCSSHAAEHVK</sequence>
<evidence type="ECO:0000256" key="2">
    <source>
        <dbReference type="ARBA" id="ARBA00022491"/>
    </source>
</evidence>
<dbReference type="GO" id="GO:0045944">
    <property type="term" value="P:positive regulation of transcription by RNA polymerase II"/>
    <property type="evidence" value="ECO:0007669"/>
    <property type="project" value="TreeGrafter"/>
</dbReference>
<keyword evidence="9" id="KW-0010">Activator</keyword>
<dbReference type="Pfam" id="PF12874">
    <property type="entry name" value="zf-met"/>
    <property type="match status" value="1"/>
</dbReference>
<evidence type="ECO:0000313" key="16">
    <source>
        <dbReference type="EMBL" id="TRY95783.1"/>
    </source>
</evidence>
<dbReference type="PANTHER" id="PTHR12958">
    <property type="entry name" value="FRIEND OF GATA2-RELATED"/>
    <property type="match status" value="1"/>
</dbReference>
<evidence type="ECO:0008006" key="18">
    <source>
        <dbReference type="Google" id="ProtNLM"/>
    </source>
</evidence>
<dbReference type="SMART" id="SM00355">
    <property type="entry name" value="ZnF_C2H2"/>
    <property type="match status" value="8"/>
</dbReference>
<evidence type="ECO:0000256" key="12">
    <source>
        <dbReference type="PROSITE-ProRule" id="PRU00042"/>
    </source>
</evidence>
<dbReference type="PROSITE" id="PS50157">
    <property type="entry name" value="ZINC_FINGER_C2H2_2"/>
    <property type="match status" value="3"/>
</dbReference>
<accession>A0A553R0S9</accession>
<evidence type="ECO:0000259" key="15">
    <source>
        <dbReference type="PROSITE" id="PS51810"/>
    </source>
</evidence>
<gene>
    <name evidence="16" type="ORF">DNTS_018332</name>
</gene>
<feature type="domain" description="CCHC FOG-type" evidence="15">
    <location>
        <begin position="1270"/>
        <end position="1303"/>
    </location>
</feature>
<evidence type="ECO:0000256" key="6">
    <source>
        <dbReference type="ARBA" id="ARBA00022833"/>
    </source>
</evidence>
<keyword evidence="3" id="KW-0479">Metal-binding</keyword>
<keyword evidence="11" id="KW-0539">Nucleus</keyword>
<dbReference type="InterPro" id="IPR036236">
    <property type="entry name" value="Znf_C2H2_sf"/>
</dbReference>
<comment type="caution">
    <text evidence="16">The sequence shown here is derived from an EMBL/GenBank/DDBJ whole genome shotgun (WGS) entry which is preliminary data.</text>
</comment>
<dbReference type="SUPFAM" id="SSF57667">
    <property type="entry name" value="beta-beta-alpha zinc fingers"/>
    <property type="match status" value="5"/>
</dbReference>
<dbReference type="PROSITE" id="PS00028">
    <property type="entry name" value="ZINC_FINGER_C2H2_1"/>
    <property type="match status" value="2"/>
</dbReference>
<feature type="compositionally biased region" description="Acidic residues" evidence="13">
    <location>
        <begin position="106"/>
        <end position="119"/>
    </location>
</feature>
<comment type="subcellular location">
    <subcellularLocation>
        <location evidence="1">Nucleus</location>
    </subcellularLocation>
</comment>
<name>A0A553R0S9_9TELE</name>
<feature type="region of interest" description="Disordered" evidence="13">
    <location>
        <begin position="882"/>
        <end position="901"/>
    </location>
</feature>
<feature type="region of interest" description="Disordered" evidence="13">
    <location>
        <begin position="935"/>
        <end position="958"/>
    </location>
</feature>
<dbReference type="Proteomes" id="UP000316079">
    <property type="component" value="Unassembled WGS sequence"/>
</dbReference>
<dbReference type="GO" id="GO:0009653">
    <property type="term" value="P:anatomical structure morphogenesis"/>
    <property type="evidence" value="ECO:0007669"/>
    <property type="project" value="UniProtKB-ARBA"/>
</dbReference>
<evidence type="ECO:0000256" key="13">
    <source>
        <dbReference type="SAM" id="MobiDB-lite"/>
    </source>
</evidence>
<evidence type="ECO:0000256" key="11">
    <source>
        <dbReference type="ARBA" id="ARBA00023242"/>
    </source>
</evidence>
<proteinExistence type="predicted"/>
<keyword evidence="8" id="KW-0238">DNA-binding</keyword>
<feature type="compositionally biased region" description="Polar residues" evidence="13">
    <location>
        <begin position="699"/>
        <end position="722"/>
    </location>
</feature>
<dbReference type="GO" id="GO:0030154">
    <property type="term" value="P:cell differentiation"/>
    <property type="evidence" value="ECO:0007669"/>
    <property type="project" value="UniProtKB-ARBA"/>
</dbReference>
<feature type="domain" description="CCHC FOG-type" evidence="15">
    <location>
        <begin position="487"/>
        <end position="520"/>
    </location>
</feature>
<dbReference type="InterPro" id="IPR039746">
    <property type="entry name" value="FOG"/>
</dbReference>
<feature type="domain" description="C2H2-type" evidence="14">
    <location>
        <begin position="493"/>
        <end position="520"/>
    </location>
</feature>
<dbReference type="GO" id="GO:0003677">
    <property type="term" value="F:DNA binding"/>
    <property type="evidence" value="ECO:0007669"/>
    <property type="project" value="UniProtKB-KW"/>
</dbReference>
<feature type="domain" description="CCHC FOG-type" evidence="15">
    <location>
        <begin position="780"/>
        <end position="813"/>
    </location>
</feature>
<evidence type="ECO:0000259" key="14">
    <source>
        <dbReference type="PROSITE" id="PS50157"/>
    </source>
</evidence>
<dbReference type="GO" id="GO:0008270">
    <property type="term" value="F:zinc ion binding"/>
    <property type="evidence" value="ECO:0007669"/>
    <property type="project" value="UniProtKB-KW"/>
</dbReference>
<keyword evidence="4" id="KW-0677">Repeat</keyword>
<keyword evidence="7" id="KW-0805">Transcription regulation</keyword>
<dbReference type="InterPro" id="IPR013087">
    <property type="entry name" value="Znf_C2H2_type"/>
</dbReference>
<evidence type="ECO:0000256" key="1">
    <source>
        <dbReference type="ARBA" id="ARBA00004123"/>
    </source>
</evidence>
<feature type="region of interest" description="Disordered" evidence="13">
    <location>
        <begin position="1137"/>
        <end position="1167"/>
    </location>
</feature>
<dbReference type="Pfam" id="PF25445">
    <property type="entry name" value="CCHC_ZFPM2"/>
    <property type="match status" value="1"/>
</dbReference>
<evidence type="ECO:0000256" key="5">
    <source>
        <dbReference type="ARBA" id="ARBA00022771"/>
    </source>
</evidence>
<dbReference type="Gene3D" id="3.30.160.60">
    <property type="entry name" value="Classic Zinc Finger"/>
    <property type="match status" value="2"/>
</dbReference>
<feature type="region of interest" description="Disordered" evidence="13">
    <location>
        <begin position="106"/>
        <end position="141"/>
    </location>
</feature>
<evidence type="ECO:0000256" key="3">
    <source>
        <dbReference type="ARBA" id="ARBA00022723"/>
    </source>
</evidence>
<feature type="region of interest" description="Disordered" evidence="13">
    <location>
        <begin position="671"/>
        <end position="722"/>
    </location>
</feature>
<dbReference type="GO" id="GO:0000122">
    <property type="term" value="P:negative regulation of transcription by RNA polymerase II"/>
    <property type="evidence" value="ECO:0007669"/>
    <property type="project" value="TreeGrafter"/>
</dbReference>
<reference evidence="16 17" key="1">
    <citation type="journal article" date="2019" name="Sci. Data">
        <title>Hybrid genome assembly and annotation of Danionella translucida.</title>
        <authorList>
            <person name="Kadobianskyi M."/>
            <person name="Schulze L."/>
            <person name="Schuelke M."/>
            <person name="Judkewitz B."/>
        </authorList>
    </citation>
    <scope>NUCLEOTIDE SEQUENCE [LARGE SCALE GENOMIC DNA]</scope>
    <source>
        <strain evidence="16 17">Bolton</strain>
    </source>
</reference>
<dbReference type="InterPro" id="IPR059121">
    <property type="entry name" value="CCHC_ZFPM2-like"/>
</dbReference>
<dbReference type="EMBL" id="SRMA01025347">
    <property type="protein sequence ID" value="TRY95783.1"/>
    <property type="molecule type" value="Genomic_DNA"/>
</dbReference>
<evidence type="ECO:0000256" key="9">
    <source>
        <dbReference type="ARBA" id="ARBA00023159"/>
    </source>
</evidence>
<feature type="domain" description="C2H2-type" evidence="14">
    <location>
        <begin position="539"/>
        <end position="568"/>
    </location>
</feature>
<dbReference type="GO" id="GO:0061629">
    <property type="term" value="F:RNA polymerase II-specific DNA-binding transcription factor binding"/>
    <property type="evidence" value="ECO:0007669"/>
    <property type="project" value="InterPro"/>
</dbReference>
<dbReference type="OrthoDB" id="8742770at2759"/>
<organism evidence="16 17">
    <name type="scientific">Danionella cerebrum</name>
    <dbReference type="NCBI Taxonomy" id="2873325"/>
    <lineage>
        <taxon>Eukaryota</taxon>
        <taxon>Metazoa</taxon>
        <taxon>Chordata</taxon>
        <taxon>Craniata</taxon>
        <taxon>Vertebrata</taxon>
        <taxon>Euteleostomi</taxon>
        <taxon>Actinopterygii</taxon>
        <taxon>Neopterygii</taxon>
        <taxon>Teleostei</taxon>
        <taxon>Ostariophysi</taxon>
        <taxon>Cypriniformes</taxon>
        <taxon>Danionidae</taxon>
        <taxon>Danioninae</taxon>
        <taxon>Danionella</taxon>
    </lineage>
</organism>
<feature type="compositionally biased region" description="Polar residues" evidence="13">
    <location>
        <begin position="672"/>
        <end position="692"/>
    </location>
</feature>
<protein>
    <recommendedName>
        <fullName evidence="18">C2H2-type domain-containing protein</fullName>
    </recommendedName>
</protein>
<keyword evidence="10" id="KW-0804">Transcription</keyword>
<evidence type="ECO:0000313" key="17">
    <source>
        <dbReference type="Proteomes" id="UP000316079"/>
    </source>
</evidence>
<keyword evidence="5 12" id="KW-0863">Zinc-finger</keyword>
<dbReference type="GO" id="GO:0007507">
    <property type="term" value="P:heart development"/>
    <property type="evidence" value="ECO:0007669"/>
    <property type="project" value="TreeGrafter"/>
</dbReference>
<dbReference type="PANTHER" id="PTHR12958:SF5">
    <property type="entry name" value="ZINC FINGER PROTEIN ZFPM2"/>
    <property type="match status" value="1"/>
</dbReference>
<feature type="domain" description="C2H2-type" evidence="14">
    <location>
        <begin position="605"/>
        <end position="632"/>
    </location>
</feature>
<keyword evidence="2" id="KW-0678">Repressor</keyword>
<keyword evidence="17" id="KW-1185">Reference proteome</keyword>
<evidence type="ECO:0000256" key="10">
    <source>
        <dbReference type="ARBA" id="ARBA00023163"/>
    </source>
</evidence>
<feature type="compositionally biased region" description="Polar residues" evidence="13">
    <location>
        <begin position="1185"/>
        <end position="1197"/>
    </location>
</feature>
<dbReference type="STRING" id="623744.A0A553R0S9"/>